<feature type="transmembrane region" description="Helical" evidence="1">
    <location>
        <begin position="46"/>
        <end position="67"/>
    </location>
</feature>
<dbReference type="Proteomes" id="UP000199478">
    <property type="component" value="Unassembled WGS sequence"/>
</dbReference>
<dbReference type="OrthoDB" id="7649737at2"/>
<keyword evidence="1" id="KW-0812">Transmembrane</keyword>
<organism evidence="2 3">
    <name type="scientific">Yoonia tamlensis</name>
    <dbReference type="NCBI Taxonomy" id="390270"/>
    <lineage>
        <taxon>Bacteria</taxon>
        <taxon>Pseudomonadati</taxon>
        <taxon>Pseudomonadota</taxon>
        <taxon>Alphaproteobacteria</taxon>
        <taxon>Rhodobacterales</taxon>
        <taxon>Paracoccaceae</taxon>
        <taxon>Yoonia</taxon>
    </lineage>
</organism>
<proteinExistence type="predicted"/>
<gene>
    <name evidence="2" type="ORF">SAMN04488005_1769</name>
</gene>
<reference evidence="3" key="1">
    <citation type="submission" date="2016-10" db="EMBL/GenBank/DDBJ databases">
        <authorList>
            <person name="Varghese N."/>
            <person name="Submissions S."/>
        </authorList>
    </citation>
    <scope>NUCLEOTIDE SEQUENCE [LARGE SCALE GENOMIC DNA]</scope>
    <source>
        <strain evidence="3">DSM 26879</strain>
    </source>
</reference>
<evidence type="ECO:0000313" key="3">
    <source>
        <dbReference type="Proteomes" id="UP000199478"/>
    </source>
</evidence>
<keyword evidence="3" id="KW-1185">Reference proteome</keyword>
<protein>
    <submittedName>
        <fullName evidence="2">Uncharacterized protein</fullName>
    </submittedName>
</protein>
<sequence>MSFSWPTLAQATYRIMRLRRLILTALVLSATVLCCAAVIAPELLTAARILRIFAAIALLLCLHVMLFPNVALETLSLSVVGTGFATLLPVLPDLAGFAPITLYQAALTFAAVLAVLLALACTMVVHKFLEICVYAGPTVHLRLRTALWVPHAPEFAHRQFGLRPDTRRGRVMAGPVDDHGFFDVAVVSSQMADPADPSCPLVVKLDAKILSSDGHTHKTMLVLPDGAVTVTAQRFTPLARGCTVTVTEVPGDFTYGMYALFWLTDQQTDNLVEVAELLQSDPPRANGLAHAVSFLSLAGVVLSPRQPLLH</sequence>
<keyword evidence="1" id="KW-0472">Membrane</keyword>
<keyword evidence="1" id="KW-1133">Transmembrane helix</keyword>
<dbReference type="EMBL" id="FOYP01000001">
    <property type="protein sequence ID" value="SFR42386.1"/>
    <property type="molecule type" value="Genomic_DNA"/>
</dbReference>
<evidence type="ECO:0000256" key="1">
    <source>
        <dbReference type="SAM" id="Phobius"/>
    </source>
</evidence>
<name>A0A1I6GJQ7_9RHOB</name>
<feature type="transmembrane region" description="Helical" evidence="1">
    <location>
        <begin position="103"/>
        <end position="125"/>
    </location>
</feature>
<feature type="transmembrane region" description="Helical" evidence="1">
    <location>
        <begin position="74"/>
        <end position="91"/>
    </location>
</feature>
<evidence type="ECO:0000313" key="2">
    <source>
        <dbReference type="EMBL" id="SFR42386.1"/>
    </source>
</evidence>
<dbReference type="STRING" id="390270.SAMN04488005_1769"/>
<dbReference type="RefSeq" id="WP_090199050.1">
    <property type="nucleotide sequence ID" value="NZ_FOYP01000001.1"/>
</dbReference>
<accession>A0A1I6GJQ7</accession>
<dbReference type="AlphaFoldDB" id="A0A1I6GJQ7"/>